<sequence length="113" mass="12192">MLSRKALALASLCTIVCAQASSADEAFKSSKFLTYPVDSQKSYIGSSVMMAGVIAARNAPQQARCIDDWSAKNSSASYPTVVEAMRRFPDHHPTGVIIAVLQKACGSFDYVRK</sequence>
<feature type="signal peptide" evidence="1">
    <location>
        <begin position="1"/>
        <end position="20"/>
    </location>
</feature>
<dbReference type="RefSeq" id="WP_046478083.1">
    <property type="nucleotide sequence ID" value="NZ_LN829118.1"/>
</dbReference>
<keyword evidence="3" id="KW-1185">Reference proteome</keyword>
<dbReference type="EMBL" id="LN829119">
    <property type="protein sequence ID" value="CPR19107.1"/>
    <property type="molecule type" value="Genomic_DNA"/>
</dbReference>
<evidence type="ECO:0008006" key="4">
    <source>
        <dbReference type="Google" id="ProtNLM"/>
    </source>
</evidence>
<dbReference type="KEGG" id="fiy:BN1229_v1_2009"/>
<dbReference type="OrthoDB" id="7869975at2"/>
<evidence type="ECO:0000313" key="2">
    <source>
        <dbReference type="EMBL" id="CPR19107.1"/>
    </source>
</evidence>
<reference evidence="3" key="1">
    <citation type="submission" date="2015-02" db="EMBL/GenBank/DDBJ databases">
        <authorList>
            <person name="Chooi Y.-H."/>
        </authorList>
    </citation>
    <scope>NUCLEOTIDE SEQUENCE [LARGE SCALE GENOMIC DNA]</scope>
    <source>
        <strain evidence="3">strain Y</strain>
    </source>
</reference>
<dbReference type="KEGG" id="fil:BN1229_v1_2005"/>
<dbReference type="AlphaFoldDB" id="A0A0D6JFA9"/>
<dbReference type="Proteomes" id="UP000033187">
    <property type="component" value="Chromosome 1"/>
</dbReference>
<feature type="chain" id="PRO_5002306172" description="Rap1a immunity protein domain-containing protein" evidence="1">
    <location>
        <begin position="21"/>
        <end position="113"/>
    </location>
</feature>
<evidence type="ECO:0000313" key="3">
    <source>
        <dbReference type="Proteomes" id="UP000033187"/>
    </source>
</evidence>
<proteinExistence type="predicted"/>
<name>A0A0D6JFA9_9HYPH</name>
<evidence type="ECO:0000256" key="1">
    <source>
        <dbReference type="SAM" id="SignalP"/>
    </source>
</evidence>
<protein>
    <recommendedName>
        <fullName evidence="4">Rap1a immunity protein domain-containing protein</fullName>
    </recommendedName>
</protein>
<gene>
    <name evidence="2" type="ORF">YBN1229_v1_2009</name>
</gene>
<keyword evidence="1" id="KW-0732">Signal</keyword>
<accession>A0A0D6JFA9</accession>
<organism evidence="2 3">
    <name type="scientific">Candidatus Filomicrobium marinum</name>
    <dbReference type="NCBI Taxonomy" id="1608628"/>
    <lineage>
        <taxon>Bacteria</taxon>
        <taxon>Pseudomonadati</taxon>
        <taxon>Pseudomonadota</taxon>
        <taxon>Alphaproteobacteria</taxon>
        <taxon>Hyphomicrobiales</taxon>
        <taxon>Hyphomicrobiaceae</taxon>
        <taxon>Filomicrobium</taxon>
    </lineage>
</organism>